<protein>
    <submittedName>
        <fullName evidence="5">AMP-dependent synthetase and ligase</fullName>
    </submittedName>
</protein>
<dbReference type="PANTHER" id="PTHR43272:SF33">
    <property type="entry name" value="AMP-BINDING DOMAIN-CONTAINING PROTEIN-RELATED"/>
    <property type="match status" value="1"/>
</dbReference>
<accession>F0JBE2</accession>
<dbReference type="KEGG" id="ddn:DND132_1048"/>
<dbReference type="Gene3D" id="3.40.50.980">
    <property type="match status" value="1"/>
</dbReference>
<proteinExistence type="predicted"/>
<dbReference type="SUPFAM" id="SSF56801">
    <property type="entry name" value="Acetyl-CoA synthetase-like"/>
    <property type="match status" value="1"/>
</dbReference>
<dbReference type="GO" id="GO:0005524">
    <property type="term" value="F:ATP binding"/>
    <property type="evidence" value="ECO:0007669"/>
    <property type="project" value="UniProtKB-KW"/>
</dbReference>
<dbReference type="InterPro" id="IPR000873">
    <property type="entry name" value="AMP-dep_synth/lig_dom"/>
</dbReference>
<evidence type="ECO:0000313" key="5">
    <source>
        <dbReference type="EMBL" id="EGB14261.1"/>
    </source>
</evidence>
<keyword evidence="6" id="KW-1185">Reference proteome</keyword>
<sequence length="630" mass="70549">MSDTADMTLKDLLDRSVERFPDRIALAFVGGEPMTYARFGRNVRELQTVLRGLGIKPEDKVALIGENMPNWAVSYFAVTTMGAVVVPILQEFHPSAVQHILRHSEARMVIASRRYMDKVEGEDESFVEIVMVMDDFSMEDGEGTRTTFREALDNAGGRIEQFAEAALDRVEHLGEAARDKLPETARERMNRFSDTAREKMEKFSDSYKETVERFSDTARRPVEWFSASARRFIDRKTGAPFELTADHVAAILYTSGTTGHSKGVVLTHRNLVQNCISGVGTIEVLATDRFLSVLPMAHTYECTVGLLIPILSGSAVYYLQKPPTPKTLLPAMQQVKPTIMNVVPLIIEKIYRSRIKKKLTGSGVARGLMKIGLTRRKLSQVAGKKLIEAFGGELRCLCIGGAPLAPEVELFLIDAKVPYAKGYGMTETAPLLAGINMQEQRFRVIGPAIPGVELKIDDPDPATGEGEILAKGPNVMREYYKAPKDTEATFTEDGWLRTGDLGKFEDGYLWLKGRLKNVIIGPSGENIYPEEVESVINASDYVLESLVYESAGRLVARVHLNYDVLDEQFDVRKMIESEVRDKVRKILDDLHKEVNAKVSTFARLNRVVEQVEPFEKTPTQKIKRFLYTDQ</sequence>
<dbReference type="EMBL" id="CP003220">
    <property type="protein sequence ID" value="EGB14261.1"/>
    <property type="molecule type" value="Genomic_DNA"/>
</dbReference>
<keyword evidence="2" id="KW-0067">ATP-binding</keyword>
<dbReference type="PANTHER" id="PTHR43272">
    <property type="entry name" value="LONG-CHAIN-FATTY-ACID--COA LIGASE"/>
    <property type="match status" value="1"/>
</dbReference>
<dbReference type="SMR" id="F0JBE2"/>
<dbReference type="RefSeq" id="WP_014321689.1">
    <property type="nucleotide sequence ID" value="NC_016803.1"/>
</dbReference>
<dbReference type="InterPro" id="IPR020845">
    <property type="entry name" value="AMP-binding_CS"/>
</dbReference>
<dbReference type="Proteomes" id="UP000007845">
    <property type="component" value="Chromosome"/>
</dbReference>
<feature type="domain" description="AMP-dependent synthetase/ligase" evidence="4">
    <location>
        <begin position="13"/>
        <end position="480"/>
    </location>
</feature>
<dbReference type="Gene3D" id="3.40.50.12780">
    <property type="entry name" value="N-terminal domain of ligase-like"/>
    <property type="match status" value="1"/>
</dbReference>
<dbReference type="Pfam" id="PF00501">
    <property type="entry name" value="AMP-binding"/>
    <property type="match status" value="1"/>
</dbReference>
<evidence type="ECO:0000256" key="1">
    <source>
        <dbReference type="ARBA" id="ARBA00022741"/>
    </source>
</evidence>
<dbReference type="PROSITE" id="PS00455">
    <property type="entry name" value="AMP_BINDING"/>
    <property type="match status" value="1"/>
</dbReference>
<name>F0JBE2_9BACT</name>
<dbReference type="GO" id="GO:0016020">
    <property type="term" value="C:membrane"/>
    <property type="evidence" value="ECO:0007669"/>
    <property type="project" value="TreeGrafter"/>
</dbReference>
<dbReference type="AlphaFoldDB" id="F0JBE2"/>
<gene>
    <name evidence="5" type="ORF">DND132_1048</name>
</gene>
<keyword evidence="5" id="KW-0436">Ligase</keyword>
<evidence type="ECO:0000256" key="3">
    <source>
        <dbReference type="ARBA" id="ARBA00024484"/>
    </source>
</evidence>
<dbReference type="InterPro" id="IPR042099">
    <property type="entry name" value="ANL_N_sf"/>
</dbReference>
<reference evidence="5 6" key="1">
    <citation type="journal article" date="2011" name="J. Bacteriol.">
        <title>Genome sequence of the mercury-methylating strain Desulfovibrio desulfuricans ND132.</title>
        <authorList>
            <person name="Brown S.D."/>
            <person name="Gilmour C.C."/>
            <person name="Kucken A.M."/>
            <person name="Wall J.D."/>
            <person name="Elias D.A."/>
            <person name="Brandt C.C."/>
            <person name="Podar M."/>
            <person name="Chertkov O."/>
            <person name="Held B."/>
            <person name="Bruce D.C."/>
            <person name="Detter J.C."/>
            <person name="Tapia R."/>
            <person name="Han C.S."/>
            <person name="Goodwin L.A."/>
            <person name="Cheng J.F."/>
            <person name="Pitluck S."/>
            <person name="Woyke T."/>
            <person name="Mikhailova N."/>
            <person name="Ivanova N.N."/>
            <person name="Han J."/>
            <person name="Lucas S."/>
            <person name="Lapidus A.L."/>
            <person name="Land M.L."/>
            <person name="Hauser L.J."/>
            <person name="Palumbo A.V."/>
        </authorList>
    </citation>
    <scope>NUCLEOTIDE SEQUENCE [LARGE SCALE GENOMIC DNA]</scope>
    <source>
        <strain evidence="5 6">ND132</strain>
    </source>
</reference>
<dbReference type="Gene3D" id="3.30.300.30">
    <property type="match status" value="1"/>
</dbReference>
<dbReference type="InterPro" id="IPR045851">
    <property type="entry name" value="AMP-bd_C_sf"/>
</dbReference>
<keyword evidence="1" id="KW-0547">Nucleotide-binding</keyword>
<dbReference type="STRING" id="641491.DND132_1048"/>
<evidence type="ECO:0000256" key="2">
    <source>
        <dbReference type="ARBA" id="ARBA00022840"/>
    </source>
</evidence>
<evidence type="ECO:0000259" key="4">
    <source>
        <dbReference type="Pfam" id="PF00501"/>
    </source>
</evidence>
<organism evidence="5 6">
    <name type="scientific">Pseudodesulfovibrio mercurii</name>
    <dbReference type="NCBI Taxonomy" id="641491"/>
    <lineage>
        <taxon>Bacteria</taxon>
        <taxon>Pseudomonadati</taxon>
        <taxon>Thermodesulfobacteriota</taxon>
        <taxon>Desulfovibrionia</taxon>
        <taxon>Desulfovibrionales</taxon>
        <taxon>Desulfovibrionaceae</taxon>
    </lineage>
</organism>
<dbReference type="GO" id="GO:0004467">
    <property type="term" value="F:long-chain fatty acid-CoA ligase activity"/>
    <property type="evidence" value="ECO:0007669"/>
    <property type="project" value="UniProtKB-EC"/>
</dbReference>
<evidence type="ECO:0000313" key="6">
    <source>
        <dbReference type="Proteomes" id="UP000007845"/>
    </source>
</evidence>
<dbReference type="HOGENOM" id="CLU_000022_59_9_7"/>
<comment type="catalytic activity">
    <reaction evidence="3">
        <text>a long-chain fatty acid + ATP + CoA = a long-chain fatty acyl-CoA + AMP + diphosphate</text>
        <dbReference type="Rhea" id="RHEA:15421"/>
        <dbReference type="ChEBI" id="CHEBI:30616"/>
        <dbReference type="ChEBI" id="CHEBI:33019"/>
        <dbReference type="ChEBI" id="CHEBI:57287"/>
        <dbReference type="ChEBI" id="CHEBI:57560"/>
        <dbReference type="ChEBI" id="CHEBI:83139"/>
        <dbReference type="ChEBI" id="CHEBI:456215"/>
        <dbReference type="EC" id="6.2.1.3"/>
    </reaction>
    <physiologicalReaction direction="left-to-right" evidence="3">
        <dbReference type="Rhea" id="RHEA:15422"/>
    </physiologicalReaction>
</comment>
<dbReference type="eggNOG" id="COG1022">
    <property type="taxonomic scope" value="Bacteria"/>
</dbReference>